<dbReference type="Gene3D" id="3.90.550.10">
    <property type="entry name" value="Spore Coat Polysaccharide Biosynthesis Protein SpsA, Chain A"/>
    <property type="match status" value="1"/>
</dbReference>
<feature type="domain" description="EIF2B subunit epsilon/gamma LbH" evidence="6">
    <location>
        <begin position="251"/>
        <end position="352"/>
    </location>
</feature>
<dbReference type="AlphaFoldDB" id="A0A833KZT0"/>
<accession>A0A833KZT0</accession>
<protein>
    <submittedName>
        <fullName evidence="7">Nucleotidyl transferase</fullName>
    </submittedName>
</protein>
<evidence type="ECO:0000313" key="8">
    <source>
        <dbReference type="Proteomes" id="UP000488506"/>
    </source>
</evidence>
<comment type="subcellular location">
    <subcellularLocation>
        <location evidence="1">Cytoplasm</location>
        <location evidence="1">Cytosol</location>
    </subcellularLocation>
</comment>
<evidence type="ECO:0000256" key="3">
    <source>
        <dbReference type="ARBA" id="ARBA00022540"/>
    </source>
</evidence>
<evidence type="ECO:0000313" key="7">
    <source>
        <dbReference type="EMBL" id="KAF0132954.1"/>
    </source>
</evidence>
<proteinExistence type="predicted"/>
<keyword evidence="3" id="KW-0396">Initiation factor</keyword>
<dbReference type="InterPro" id="IPR050486">
    <property type="entry name" value="Mannose-1P_guanyltransferase"/>
</dbReference>
<sequence>MKALIMAAGYGTRLEPLTLAVPKPMAPIINKPSMLLNLELLRRNGIREAAVNIHYHPEQITNYFKDGEPFGVKLTYSFEEKLLGTAGGVLQMAKLIGGIKETFVVLSSDALTDINLRNMVSFHKKKKALVTIGLSLVEDPSQFGVVICDENNKITAFIEKPGLKEAPSKLVNTGIYIFEPEILGMIPKDKFYDFGKELFPLLVSKGAQVFGYKMVEYWSDVGGIVPYLNANLDAMDGRVRLFMPGKKEAANFWIGKNCTIDKSAKFEGHVVIGDRVEIREGAYLKDTVVGDRCVLSSNAIVEESVIWSDSYISTRAKIKKSIIGNWCHIGEEVTIGNNSVISNRCQIRKRTVLAENTSLKPNEIL</sequence>
<dbReference type="InterPro" id="IPR011004">
    <property type="entry name" value="Trimer_LpxA-like_sf"/>
</dbReference>
<name>A0A833KZT0_UNCSA</name>
<evidence type="ECO:0000259" key="5">
    <source>
        <dbReference type="Pfam" id="PF00483"/>
    </source>
</evidence>
<evidence type="ECO:0000256" key="1">
    <source>
        <dbReference type="ARBA" id="ARBA00004514"/>
    </source>
</evidence>
<keyword evidence="7" id="KW-0808">Transferase</keyword>
<dbReference type="InterPro" id="IPR056764">
    <property type="entry name" value="LbH_EIF2B3/5"/>
</dbReference>
<reference evidence="7 8" key="1">
    <citation type="submission" date="2019-12" db="EMBL/GenBank/DDBJ databases">
        <authorList>
            <person name="Wolfe R."/>
            <person name="Danczak R."/>
            <person name="Wilkins M."/>
        </authorList>
    </citation>
    <scope>NUCLEOTIDE SEQUENCE [LARGE SCALE GENOMIC DNA]</scope>
    <source>
        <strain evidence="7">X2_MaxBin.013</strain>
    </source>
</reference>
<gene>
    <name evidence="7" type="ORF">FD145_1489</name>
</gene>
<dbReference type="Gene3D" id="2.160.10.10">
    <property type="entry name" value="Hexapeptide repeat proteins"/>
    <property type="match status" value="1"/>
</dbReference>
<dbReference type="GO" id="GO:0016740">
    <property type="term" value="F:transferase activity"/>
    <property type="evidence" value="ECO:0007669"/>
    <property type="project" value="UniProtKB-KW"/>
</dbReference>
<dbReference type="PANTHER" id="PTHR22572">
    <property type="entry name" value="SUGAR-1-PHOSPHATE GUANYL TRANSFERASE"/>
    <property type="match status" value="1"/>
</dbReference>
<dbReference type="EMBL" id="WPAF01000038">
    <property type="protein sequence ID" value="KAF0132954.1"/>
    <property type="molecule type" value="Genomic_DNA"/>
</dbReference>
<dbReference type="InterPro" id="IPR005835">
    <property type="entry name" value="NTP_transferase_dom"/>
</dbReference>
<dbReference type="SUPFAM" id="SSF51161">
    <property type="entry name" value="Trimeric LpxA-like enzymes"/>
    <property type="match status" value="1"/>
</dbReference>
<evidence type="ECO:0000256" key="2">
    <source>
        <dbReference type="ARBA" id="ARBA00022490"/>
    </source>
</evidence>
<dbReference type="SUPFAM" id="SSF53448">
    <property type="entry name" value="Nucleotide-diphospho-sugar transferases"/>
    <property type="match status" value="1"/>
</dbReference>
<comment type="caution">
    <text evidence="7">The sequence shown here is derived from an EMBL/GenBank/DDBJ whole genome shotgun (WGS) entry which is preliminary data.</text>
</comment>
<dbReference type="InterPro" id="IPR029044">
    <property type="entry name" value="Nucleotide-diphossugar_trans"/>
</dbReference>
<dbReference type="Proteomes" id="UP000488506">
    <property type="component" value="Unassembled WGS sequence"/>
</dbReference>
<keyword evidence="2" id="KW-0963">Cytoplasm</keyword>
<keyword evidence="4" id="KW-0648">Protein biosynthesis</keyword>
<evidence type="ECO:0000256" key="4">
    <source>
        <dbReference type="ARBA" id="ARBA00022917"/>
    </source>
</evidence>
<evidence type="ECO:0000259" key="6">
    <source>
        <dbReference type="Pfam" id="PF25084"/>
    </source>
</evidence>
<dbReference type="Pfam" id="PF00483">
    <property type="entry name" value="NTP_transferase"/>
    <property type="match status" value="1"/>
</dbReference>
<dbReference type="CDD" id="cd04181">
    <property type="entry name" value="NTP_transferase"/>
    <property type="match status" value="1"/>
</dbReference>
<feature type="domain" description="Nucleotidyl transferase" evidence="5">
    <location>
        <begin position="2"/>
        <end position="234"/>
    </location>
</feature>
<dbReference type="Pfam" id="PF25084">
    <property type="entry name" value="LbH_EIF2B"/>
    <property type="match status" value="1"/>
</dbReference>
<organism evidence="7 8">
    <name type="scientific">Candidatus Saganbacteria bacterium</name>
    <dbReference type="NCBI Taxonomy" id="2575572"/>
    <lineage>
        <taxon>Bacteria</taxon>
        <taxon>Bacillati</taxon>
        <taxon>Saganbacteria</taxon>
    </lineage>
</organism>